<dbReference type="Proteomes" id="UP000325945">
    <property type="component" value="Unassembled WGS sequence"/>
</dbReference>
<dbReference type="EMBL" id="ML741802">
    <property type="protein sequence ID" value="KAE8326164.1"/>
    <property type="molecule type" value="Genomic_DNA"/>
</dbReference>
<proteinExistence type="predicted"/>
<gene>
    <name evidence="2" type="ORF">BDV39DRAFT_206303</name>
</gene>
<feature type="signal peptide" evidence="1">
    <location>
        <begin position="1"/>
        <end position="17"/>
    </location>
</feature>
<accession>A0A5N6WYZ4</accession>
<keyword evidence="3" id="KW-1185">Reference proteome</keyword>
<sequence>MRFSQLLSIASTSAVVAQSPVAIVYLDPQFSGPPQQINSIGQCAVIDPIPYLLKWVPSKSPRVSCAPPTLTHNARIQIRTSRAAGLASRGHRTRNLFFASG</sequence>
<evidence type="ECO:0000256" key="1">
    <source>
        <dbReference type="SAM" id="SignalP"/>
    </source>
</evidence>
<keyword evidence="1" id="KW-0732">Signal</keyword>
<name>A0A5N6WYZ4_9EURO</name>
<feature type="chain" id="PRO_5025010854" evidence="1">
    <location>
        <begin position="18"/>
        <end position="101"/>
    </location>
</feature>
<evidence type="ECO:0000313" key="3">
    <source>
        <dbReference type="Proteomes" id="UP000325945"/>
    </source>
</evidence>
<dbReference type="AlphaFoldDB" id="A0A5N6WYZ4"/>
<evidence type="ECO:0000313" key="2">
    <source>
        <dbReference type="EMBL" id="KAE8326164.1"/>
    </source>
</evidence>
<reference evidence="3" key="1">
    <citation type="submission" date="2019-04" db="EMBL/GenBank/DDBJ databases">
        <title>Friends and foes A comparative genomics studyof 23 Aspergillus species from section Flavi.</title>
        <authorList>
            <consortium name="DOE Joint Genome Institute"/>
            <person name="Kjaerbolling I."/>
            <person name="Vesth T."/>
            <person name="Frisvad J.C."/>
            <person name="Nybo J.L."/>
            <person name="Theobald S."/>
            <person name="Kildgaard S."/>
            <person name="Isbrandt T."/>
            <person name="Kuo A."/>
            <person name="Sato A."/>
            <person name="Lyhne E.K."/>
            <person name="Kogle M.E."/>
            <person name="Wiebenga A."/>
            <person name="Kun R.S."/>
            <person name="Lubbers R.J."/>
            <person name="Makela M.R."/>
            <person name="Barry K."/>
            <person name="Chovatia M."/>
            <person name="Clum A."/>
            <person name="Daum C."/>
            <person name="Haridas S."/>
            <person name="He G."/>
            <person name="LaButti K."/>
            <person name="Lipzen A."/>
            <person name="Mondo S."/>
            <person name="Riley R."/>
            <person name="Salamov A."/>
            <person name="Simmons B.A."/>
            <person name="Magnuson J.K."/>
            <person name="Henrissat B."/>
            <person name="Mortensen U.H."/>
            <person name="Larsen T.O."/>
            <person name="Devries R.P."/>
            <person name="Grigoriev I.V."/>
            <person name="Machida M."/>
            <person name="Baker S.E."/>
            <person name="Andersen M.R."/>
        </authorList>
    </citation>
    <scope>NUCLEOTIDE SEQUENCE [LARGE SCALE GENOMIC DNA]</scope>
    <source>
        <strain evidence="3">CBS 130017</strain>
    </source>
</reference>
<protein>
    <submittedName>
        <fullName evidence="2">Uncharacterized protein</fullName>
    </submittedName>
</protein>
<organism evidence="2 3">
    <name type="scientific">Aspergillus sergii</name>
    <dbReference type="NCBI Taxonomy" id="1034303"/>
    <lineage>
        <taxon>Eukaryota</taxon>
        <taxon>Fungi</taxon>
        <taxon>Dikarya</taxon>
        <taxon>Ascomycota</taxon>
        <taxon>Pezizomycotina</taxon>
        <taxon>Eurotiomycetes</taxon>
        <taxon>Eurotiomycetidae</taxon>
        <taxon>Eurotiales</taxon>
        <taxon>Aspergillaceae</taxon>
        <taxon>Aspergillus</taxon>
        <taxon>Aspergillus subgen. Circumdati</taxon>
    </lineage>
</organism>